<sequence length="253" mass="26881">MSLAVASTRLAPVELRDAGVRRLESRDAEKLKAMKAAVAVVKSQPQEAAAARKAAARAKVEQIRERIRLLAVSAGIDPRATARQAAQLARELGQAVKDYVAAGGKEKLASSVAVPAQASGVMEETTPANDGRTADDPDAAAADAETDTPPAAASASLDPYRKTLSSLQDQGRDLRALREAQDTDGRQNKDFLDQVRGLARKLKDILLESRLKNPQGRDARLDEEADVEIKAMDAEISQATRSLNTFTGASVSA</sequence>
<reference evidence="2 3" key="1">
    <citation type="submission" date="2020-08" db="EMBL/GenBank/DDBJ databases">
        <title>Genomic Encyclopedia of Type Strains, Phase IV (KMG-IV): sequencing the most valuable type-strain genomes for metagenomic binning, comparative biology and taxonomic classification.</title>
        <authorList>
            <person name="Goeker M."/>
        </authorList>
    </citation>
    <scope>NUCLEOTIDE SEQUENCE [LARGE SCALE GENOMIC DNA]</scope>
    <source>
        <strain evidence="2 3">DSM 4737</strain>
    </source>
</reference>
<name>A0A7W9CGM8_9CAUL</name>
<proteinExistence type="predicted"/>
<dbReference type="Proteomes" id="UP000545037">
    <property type="component" value="Unassembled WGS sequence"/>
</dbReference>
<feature type="compositionally biased region" description="Low complexity" evidence="1">
    <location>
        <begin position="139"/>
        <end position="155"/>
    </location>
</feature>
<dbReference type="EMBL" id="JACHOR010000001">
    <property type="protein sequence ID" value="MBB5745298.1"/>
    <property type="molecule type" value="Genomic_DNA"/>
</dbReference>
<keyword evidence="3" id="KW-1185">Reference proteome</keyword>
<dbReference type="RefSeq" id="WP_183212194.1">
    <property type="nucleotide sequence ID" value="NZ_JACHOR010000001.1"/>
</dbReference>
<gene>
    <name evidence="2" type="ORF">GGR13_000870</name>
</gene>
<accession>A0A7W9CGM8</accession>
<evidence type="ECO:0000256" key="1">
    <source>
        <dbReference type="SAM" id="MobiDB-lite"/>
    </source>
</evidence>
<dbReference type="AlphaFoldDB" id="A0A7W9CGM8"/>
<evidence type="ECO:0000313" key="2">
    <source>
        <dbReference type="EMBL" id="MBB5745298.1"/>
    </source>
</evidence>
<comment type="caution">
    <text evidence="2">The sequence shown here is derived from an EMBL/GenBank/DDBJ whole genome shotgun (WGS) entry which is preliminary data.</text>
</comment>
<protein>
    <submittedName>
        <fullName evidence="2">Uncharacterized protein</fullName>
    </submittedName>
</protein>
<feature type="region of interest" description="Disordered" evidence="1">
    <location>
        <begin position="111"/>
        <end position="160"/>
    </location>
</feature>
<evidence type="ECO:0000313" key="3">
    <source>
        <dbReference type="Proteomes" id="UP000545037"/>
    </source>
</evidence>
<organism evidence="2 3">
    <name type="scientific">Brevundimonas variabilis</name>
    <dbReference type="NCBI Taxonomy" id="74312"/>
    <lineage>
        <taxon>Bacteria</taxon>
        <taxon>Pseudomonadati</taxon>
        <taxon>Pseudomonadota</taxon>
        <taxon>Alphaproteobacteria</taxon>
        <taxon>Caulobacterales</taxon>
        <taxon>Caulobacteraceae</taxon>
        <taxon>Brevundimonas</taxon>
    </lineage>
</organism>